<dbReference type="InterPro" id="IPR050815">
    <property type="entry name" value="TF_fung"/>
</dbReference>
<dbReference type="GO" id="GO:0046872">
    <property type="term" value="F:metal ion binding"/>
    <property type="evidence" value="ECO:0007669"/>
    <property type="project" value="UniProtKB-KW"/>
</dbReference>
<comment type="subcellular location">
    <subcellularLocation>
        <location evidence="1">Nucleus</location>
    </subcellularLocation>
</comment>
<evidence type="ECO:0000256" key="6">
    <source>
        <dbReference type="SAM" id="MobiDB-lite"/>
    </source>
</evidence>
<proteinExistence type="predicted"/>
<evidence type="ECO:0000256" key="3">
    <source>
        <dbReference type="ARBA" id="ARBA00023015"/>
    </source>
</evidence>
<comment type="caution">
    <text evidence="7">The sequence shown here is derived from an EMBL/GenBank/DDBJ whole genome shotgun (WGS) entry which is preliminary data.</text>
</comment>
<organism evidence="7 8">
    <name type="scientific">Filobasidium floriforme</name>
    <dbReference type="NCBI Taxonomy" id="5210"/>
    <lineage>
        <taxon>Eukaryota</taxon>
        <taxon>Fungi</taxon>
        <taxon>Dikarya</taxon>
        <taxon>Basidiomycota</taxon>
        <taxon>Agaricomycotina</taxon>
        <taxon>Tremellomycetes</taxon>
        <taxon>Filobasidiales</taxon>
        <taxon>Filobasidiaceae</taxon>
        <taxon>Filobasidium</taxon>
    </lineage>
</organism>
<keyword evidence="8" id="KW-1185">Reference proteome</keyword>
<evidence type="ECO:0000313" key="8">
    <source>
        <dbReference type="Proteomes" id="UP000812966"/>
    </source>
</evidence>
<protein>
    <recommendedName>
        <fullName evidence="9">Transcription factor domain-containing protein</fullName>
    </recommendedName>
</protein>
<evidence type="ECO:0008006" key="9">
    <source>
        <dbReference type="Google" id="ProtNLM"/>
    </source>
</evidence>
<evidence type="ECO:0000256" key="2">
    <source>
        <dbReference type="ARBA" id="ARBA00022723"/>
    </source>
</evidence>
<evidence type="ECO:0000256" key="4">
    <source>
        <dbReference type="ARBA" id="ARBA00023163"/>
    </source>
</evidence>
<reference evidence="7" key="1">
    <citation type="submission" date="2020-04" db="EMBL/GenBank/DDBJ databases">
        <title>Analysis of mating type loci in Filobasidium floriforme.</title>
        <authorList>
            <person name="Nowrousian M."/>
        </authorList>
    </citation>
    <scope>NUCLEOTIDE SEQUENCE</scope>
    <source>
        <strain evidence="7">CBS 6242</strain>
    </source>
</reference>
<keyword evidence="4" id="KW-0804">Transcription</keyword>
<dbReference type="PANTHER" id="PTHR47338">
    <property type="entry name" value="ZN(II)2CYS6 TRANSCRIPTION FACTOR (EUROFUNG)-RELATED"/>
    <property type="match status" value="1"/>
</dbReference>
<dbReference type="AlphaFoldDB" id="A0A8K0JIJ9"/>
<dbReference type="GO" id="GO:0005634">
    <property type="term" value="C:nucleus"/>
    <property type="evidence" value="ECO:0007669"/>
    <property type="project" value="UniProtKB-SubCell"/>
</dbReference>
<keyword evidence="2" id="KW-0479">Metal-binding</keyword>
<evidence type="ECO:0000256" key="5">
    <source>
        <dbReference type="ARBA" id="ARBA00023242"/>
    </source>
</evidence>
<dbReference type="EMBL" id="JABELV010000154">
    <property type="protein sequence ID" value="KAG7529314.1"/>
    <property type="molecule type" value="Genomic_DNA"/>
</dbReference>
<dbReference type="GO" id="GO:0000981">
    <property type="term" value="F:DNA-binding transcription factor activity, RNA polymerase II-specific"/>
    <property type="evidence" value="ECO:0007669"/>
    <property type="project" value="InterPro"/>
</dbReference>
<dbReference type="CDD" id="cd12148">
    <property type="entry name" value="fungal_TF_MHR"/>
    <property type="match status" value="1"/>
</dbReference>
<name>A0A8K0JIJ9_9TREE</name>
<evidence type="ECO:0000313" key="7">
    <source>
        <dbReference type="EMBL" id="KAG7529314.1"/>
    </source>
</evidence>
<gene>
    <name evidence="7" type="ORF">FFLO_05742</name>
</gene>
<sequence length="703" mass="78302">MLERQLEAMKMQGISSPQELGEGRPNHHQVHNSTKPTDPIPSQGLFTFLPSTSTDKSPGYSLGGVQPGVGSPAHISPNQNQLYDQVQSYFPPLAPASTEQKPVEKLNQPQMVHETIQPFAYVPEANVPPPQSTANLQYPRYRYPITAVQAQNQTQDSRDVFLQPTGQTVPKPDIWALNSVKPASSGLNWFQARDFVQGQVDGTRLKYDRHDLNQQVKATGYAATLPPVEILHLLVRRYFNKGNYMAKIMDQGRFWQRLSLPPNHPDYPYLGTLHAICAAASHLTASTGIKRQPPRPLNQAELSNVVTETEVYNPYDTGSLAFRDHHARLATAILQVSLAHTHPLYSVLEASIVLQYHWMHEAFLAKAWITPGITNSLSAYLALNERRPPERAAKMTAVEMRDADMVFWIGFCNEKMACAMSSWPSSYREEDITAYLPTCAGPHGEYLHPTQWMGSPDLYTHHPVQHCDSTIFFIKSQVLLSRVHTLIRDSKKAQLQGLGVSAQAFQQQRIDIDSFLLNIPRYWKSLFKQDGVDFDMLLCLFSTHLATIQMAELIPLVDPPLPPMYKVGATDAALSVLALAESLIGTSLDLRVLPMFVPCVMFHSSRVLVGELQQALLRADQIAASRFDAGLTSIGLAMDIFGEEFSQMFSIVDGVREQALADSRMTDFAKSYEKVVTGEAKGGGVVERPEIPPPGPMVHVPRY</sequence>
<keyword evidence="5" id="KW-0539">Nucleus</keyword>
<dbReference type="Proteomes" id="UP000812966">
    <property type="component" value="Unassembled WGS sequence"/>
</dbReference>
<evidence type="ECO:0000256" key="1">
    <source>
        <dbReference type="ARBA" id="ARBA00004123"/>
    </source>
</evidence>
<accession>A0A8K0JIJ9</accession>
<keyword evidence="3" id="KW-0805">Transcription regulation</keyword>
<dbReference type="PANTHER" id="PTHR47338:SF29">
    <property type="entry name" value="ZN(2)-C6 FUNGAL-TYPE DOMAIN-CONTAINING PROTEIN"/>
    <property type="match status" value="1"/>
</dbReference>
<feature type="region of interest" description="Disordered" evidence="6">
    <location>
        <begin position="1"/>
        <end position="41"/>
    </location>
</feature>